<proteinExistence type="predicted"/>
<dbReference type="InterPro" id="IPR012338">
    <property type="entry name" value="Beta-lactam/transpept-like"/>
</dbReference>
<keyword evidence="2" id="KW-0378">Hydrolase</keyword>
<dbReference type="InterPro" id="IPR050789">
    <property type="entry name" value="Diverse_Enzym_Activities"/>
</dbReference>
<sequence length="384" mass="41129">MPASIVGSRLSGLRFSDPQDDPGWSHVVVPGTSGAALAAAARPIETEITGAGRTRGLDEWVEETWTTSLLVLDRGTVVHEWYADGLGPRTRFLGASMTKSALAHLVGRAVTDGDLALDDLIRVHVPELAGTGYDGTRVVDVLTMTSGVDWAEDHRDPGSLASRLLGCFADGGDSRALLDHVGPGTVAGTRYAYCTADSQVLDWVRERATGRTFSDDLTRLWADLGCADDACVGIDGRGVALAGGALAATARDWARLAMLAVDGTTPEGRRLLAGSWADEAARPAYPFTAPGRLPSTLTTHAGFGYHWWPLDAEGHRLVADGSRGQLAAVDRRTRAVVVKTSRWPYDDPWVDRQYRDLSYLGLHALLDAVEPRDGEPHTEGEARP</sequence>
<keyword evidence="3" id="KW-1185">Reference proteome</keyword>
<evidence type="ECO:0000313" key="3">
    <source>
        <dbReference type="Proteomes" id="UP000297496"/>
    </source>
</evidence>
<dbReference type="RefSeq" id="WP_135838341.1">
    <property type="nucleotide sequence ID" value="NZ_SRRO01000001.1"/>
</dbReference>
<accession>A0A4Z1CFM2</accession>
<dbReference type="PANTHER" id="PTHR43283">
    <property type="entry name" value="BETA-LACTAMASE-RELATED"/>
    <property type="match status" value="1"/>
</dbReference>
<reference evidence="2 3" key="1">
    <citation type="submission" date="2019-04" db="EMBL/GenBank/DDBJ databases">
        <title>Three New Species of Nocardioides, Nocardioides euryhalodurans sp. nov., Nocardioides seonyuensis sp. nov. and Nocardioides eburneoflavus sp. nov. Isolated from Soil.</title>
        <authorList>
            <person name="Roh S.G."/>
            <person name="Lee C."/>
            <person name="Kim M.-K."/>
            <person name="Kim S.B."/>
        </authorList>
    </citation>
    <scope>NUCLEOTIDE SEQUENCE [LARGE SCALE GENOMIC DNA]</scope>
    <source>
        <strain evidence="2 3">MMS17-SY213</strain>
    </source>
</reference>
<dbReference type="InterPro" id="IPR001466">
    <property type="entry name" value="Beta-lactam-related"/>
</dbReference>
<evidence type="ECO:0000259" key="1">
    <source>
        <dbReference type="Pfam" id="PF00144"/>
    </source>
</evidence>
<dbReference type="PANTHER" id="PTHR43283:SF7">
    <property type="entry name" value="BETA-LACTAMASE-RELATED DOMAIN-CONTAINING PROTEIN"/>
    <property type="match status" value="1"/>
</dbReference>
<dbReference type="Proteomes" id="UP000297496">
    <property type="component" value="Unassembled WGS sequence"/>
</dbReference>
<comment type="caution">
    <text evidence="2">The sequence shown here is derived from an EMBL/GenBank/DDBJ whole genome shotgun (WGS) entry which is preliminary data.</text>
</comment>
<dbReference type="EMBL" id="SRRO01000001">
    <property type="protein sequence ID" value="TGN63807.1"/>
    <property type="molecule type" value="Genomic_DNA"/>
</dbReference>
<dbReference type="Pfam" id="PF00144">
    <property type="entry name" value="Beta-lactamase"/>
    <property type="match status" value="1"/>
</dbReference>
<dbReference type="SUPFAM" id="SSF56601">
    <property type="entry name" value="beta-lactamase/transpeptidase-like"/>
    <property type="match status" value="1"/>
</dbReference>
<evidence type="ECO:0000313" key="2">
    <source>
        <dbReference type="EMBL" id="TGN63807.1"/>
    </source>
</evidence>
<feature type="domain" description="Beta-lactamase-related" evidence="1">
    <location>
        <begin position="64"/>
        <end position="351"/>
    </location>
</feature>
<dbReference type="Gene3D" id="3.40.710.10">
    <property type="entry name" value="DD-peptidase/beta-lactamase superfamily"/>
    <property type="match status" value="1"/>
</dbReference>
<protein>
    <submittedName>
        <fullName evidence="2">Class C beta-lactamase-related serine hydrolase</fullName>
    </submittedName>
</protein>
<dbReference type="GO" id="GO:0016787">
    <property type="term" value="F:hydrolase activity"/>
    <property type="evidence" value="ECO:0007669"/>
    <property type="project" value="UniProtKB-KW"/>
</dbReference>
<organism evidence="2 3">
    <name type="scientific">Nocardioides eburneiflavus</name>
    <dbReference type="NCBI Taxonomy" id="2518372"/>
    <lineage>
        <taxon>Bacteria</taxon>
        <taxon>Bacillati</taxon>
        <taxon>Actinomycetota</taxon>
        <taxon>Actinomycetes</taxon>
        <taxon>Propionibacteriales</taxon>
        <taxon>Nocardioidaceae</taxon>
        <taxon>Nocardioides</taxon>
    </lineage>
</organism>
<dbReference type="OrthoDB" id="9773047at2"/>
<gene>
    <name evidence="2" type="ORF">EXE59_07465</name>
</gene>
<name>A0A4Z1CFM2_9ACTN</name>
<dbReference type="AlphaFoldDB" id="A0A4Z1CFM2"/>